<dbReference type="EMBL" id="JBHUOM010000013">
    <property type="protein sequence ID" value="MFD2935348.1"/>
    <property type="molecule type" value="Genomic_DNA"/>
</dbReference>
<evidence type="ECO:0000313" key="1">
    <source>
        <dbReference type="EMBL" id="MFD2935348.1"/>
    </source>
</evidence>
<dbReference type="Proteomes" id="UP001597512">
    <property type="component" value="Unassembled WGS sequence"/>
</dbReference>
<gene>
    <name evidence="1" type="ORF">ACFS25_16295</name>
</gene>
<dbReference type="RefSeq" id="WP_381503122.1">
    <property type="nucleotide sequence ID" value="NZ_JBHUOM010000013.1"/>
</dbReference>
<protein>
    <submittedName>
        <fullName evidence="1">Uncharacterized protein</fullName>
    </submittedName>
</protein>
<accession>A0ABW6AML6</accession>
<organism evidence="1 2">
    <name type="scientific">Spirosoma flavum</name>
    <dbReference type="NCBI Taxonomy" id="2048557"/>
    <lineage>
        <taxon>Bacteria</taxon>
        <taxon>Pseudomonadati</taxon>
        <taxon>Bacteroidota</taxon>
        <taxon>Cytophagia</taxon>
        <taxon>Cytophagales</taxon>
        <taxon>Cytophagaceae</taxon>
        <taxon>Spirosoma</taxon>
    </lineage>
</organism>
<name>A0ABW6AML6_9BACT</name>
<proteinExistence type="predicted"/>
<evidence type="ECO:0000313" key="2">
    <source>
        <dbReference type="Proteomes" id="UP001597512"/>
    </source>
</evidence>
<reference evidence="2" key="1">
    <citation type="journal article" date="2019" name="Int. J. Syst. Evol. Microbiol.">
        <title>The Global Catalogue of Microorganisms (GCM) 10K type strain sequencing project: providing services to taxonomists for standard genome sequencing and annotation.</title>
        <authorList>
            <consortium name="The Broad Institute Genomics Platform"/>
            <consortium name="The Broad Institute Genome Sequencing Center for Infectious Disease"/>
            <person name="Wu L."/>
            <person name="Ma J."/>
        </authorList>
    </citation>
    <scope>NUCLEOTIDE SEQUENCE [LARGE SCALE GENOMIC DNA]</scope>
    <source>
        <strain evidence="2">KCTC 52490</strain>
    </source>
</reference>
<comment type="caution">
    <text evidence="1">The sequence shown here is derived from an EMBL/GenBank/DDBJ whole genome shotgun (WGS) entry which is preliminary data.</text>
</comment>
<sequence>MYISVLQRNKKSRKSLHFKRKVVEVYRAEIAQPADIQQYLHISLTELRQLNRCGAARAVFQAPISPLFIPLSLL</sequence>
<keyword evidence="2" id="KW-1185">Reference proteome</keyword>